<reference evidence="2" key="1">
    <citation type="journal article" date="2019" name="Int. J. Syst. Evol. Microbiol.">
        <title>The Global Catalogue of Microorganisms (GCM) 10K type strain sequencing project: providing services to taxonomists for standard genome sequencing and annotation.</title>
        <authorList>
            <consortium name="The Broad Institute Genomics Platform"/>
            <consortium name="The Broad Institute Genome Sequencing Center for Infectious Disease"/>
            <person name="Wu L."/>
            <person name="Ma J."/>
        </authorList>
    </citation>
    <scope>NUCLEOTIDE SEQUENCE [LARGE SCALE GENOMIC DNA]</scope>
    <source>
        <strain evidence="2">KCTC 52039</strain>
    </source>
</reference>
<dbReference type="EMBL" id="JBHRTO010000001">
    <property type="protein sequence ID" value="MFC3181007.1"/>
    <property type="molecule type" value="Genomic_DNA"/>
</dbReference>
<gene>
    <name evidence="1" type="ORF">ACFOGH_08410</name>
</gene>
<keyword evidence="2" id="KW-1185">Reference proteome</keyword>
<evidence type="ECO:0000313" key="1">
    <source>
        <dbReference type="EMBL" id="MFC3181007.1"/>
    </source>
</evidence>
<evidence type="ECO:0000313" key="2">
    <source>
        <dbReference type="Proteomes" id="UP001595547"/>
    </source>
</evidence>
<dbReference type="Pfam" id="PF04134">
    <property type="entry name" value="DCC1-like"/>
    <property type="match status" value="1"/>
</dbReference>
<organism evidence="1 2">
    <name type="scientific">Cypionkella sinensis</name>
    <dbReference type="NCBI Taxonomy" id="1756043"/>
    <lineage>
        <taxon>Bacteria</taxon>
        <taxon>Pseudomonadati</taxon>
        <taxon>Pseudomonadota</taxon>
        <taxon>Alphaproteobacteria</taxon>
        <taxon>Rhodobacterales</taxon>
        <taxon>Paracoccaceae</taxon>
        <taxon>Cypionkella</taxon>
    </lineage>
</organism>
<name>A0ABV7IWW2_9RHOB</name>
<comment type="caution">
    <text evidence="1">The sequence shown here is derived from an EMBL/GenBank/DDBJ whole genome shotgun (WGS) entry which is preliminary data.</text>
</comment>
<dbReference type="InterPro" id="IPR007263">
    <property type="entry name" value="DCC1-like"/>
</dbReference>
<proteinExistence type="predicted"/>
<accession>A0ABV7IWW2</accession>
<dbReference type="RefSeq" id="WP_380072623.1">
    <property type="nucleotide sequence ID" value="NZ_JBHRTO010000001.1"/>
</dbReference>
<protein>
    <submittedName>
        <fullName evidence="1">Thiol-disulfide oxidoreductase DCC family protein</fullName>
    </submittedName>
</protein>
<dbReference type="Proteomes" id="UP001595547">
    <property type="component" value="Unassembled WGS sequence"/>
</dbReference>
<sequence length="124" mass="14147">MSDETRILYNETCPVCRFEINSYRKTALAQDIPLRFDDLTQAAAWGIAPDAAAKRLHVLHDSKILSGIPAFQVIWAKLPRWRWFGKMTALPLIHPIACAIYDHVMAPLLYRAHKRREAAKSAPH</sequence>